<keyword evidence="2" id="KW-0808">Transferase</keyword>
<sequence>MICYLINLDRHAERRARMEAHGRAIGLTFERVAAVDAAETPGGVLAAARSATPGAYHLSDPEVACTLSHRIAWRRFLDTSEPYAAIFEDDVTIAPVAAHLLARTGWIPADARLVKLETFRHRVIVSSAVTRVDGLALRRLASLHFGTAGYILDRAAAALLLAVSERLTVSTDNIVFQLAPFRKPRLVTYQLDPAVVVQMGRFMRDTAPAYLASSVPRGTPRFEKRKGLGKLAREIARPVEQLARFAVGPLPAYALGYRPKRVPFLGG</sequence>
<keyword evidence="3" id="KW-1185">Reference proteome</keyword>
<reference evidence="2 3" key="1">
    <citation type="submission" date="2020-08" db="EMBL/GenBank/DDBJ databases">
        <title>Genomic Encyclopedia of Type Strains, Phase IV (KMG-IV): sequencing the most valuable type-strain genomes for metagenomic binning, comparative biology and taxonomic classification.</title>
        <authorList>
            <person name="Goeker M."/>
        </authorList>
    </citation>
    <scope>NUCLEOTIDE SEQUENCE [LARGE SCALE GENOMIC DNA]</scope>
    <source>
        <strain evidence="2 3">DSM 16268</strain>
    </source>
</reference>
<dbReference type="RefSeq" id="WP_183858211.1">
    <property type="nucleotide sequence ID" value="NZ_JACHOO010000010.1"/>
</dbReference>
<dbReference type="InterPro" id="IPR002654">
    <property type="entry name" value="Glyco_trans_25"/>
</dbReference>
<dbReference type="Proteomes" id="UP000523821">
    <property type="component" value="Unassembled WGS sequence"/>
</dbReference>
<comment type="caution">
    <text evidence="2">The sequence shown here is derived from an EMBL/GenBank/DDBJ whole genome shotgun (WGS) entry which is preliminary data.</text>
</comment>
<evidence type="ECO:0000313" key="2">
    <source>
        <dbReference type="EMBL" id="MBB5754777.1"/>
    </source>
</evidence>
<accession>A0A7W9L3Q3</accession>
<dbReference type="CDD" id="cd06532">
    <property type="entry name" value="Glyco_transf_25"/>
    <property type="match status" value="1"/>
</dbReference>
<evidence type="ECO:0000313" key="3">
    <source>
        <dbReference type="Proteomes" id="UP000523821"/>
    </source>
</evidence>
<dbReference type="EMBL" id="JACHOO010000010">
    <property type="protein sequence ID" value="MBB5754777.1"/>
    <property type="molecule type" value="Genomic_DNA"/>
</dbReference>
<organism evidence="2 3">
    <name type="scientific">Prosthecomicrobium pneumaticum</name>
    <dbReference type="NCBI Taxonomy" id="81895"/>
    <lineage>
        <taxon>Bacteria</taxon>
        <taxon>Pseudomonadati</taxon>
        <taxon>Pseudomonadota</taxon>
        <taxon>Alphaproteobacteria</taxon>
        <taxon>Hyphomicrobiales</taxon>
        <taxon>Kaistiaceae</taxon>
        <taxon>Prosthecomicrobium</taxon>
    </lineage>
</organism>
<dbReference type="AlphaFoldDB" id="A0A7W9L3Q3"/>
<evidence type="ECO:0000259" key="1">
    <source>
        <dbReference type="Pfam" id="PF01755"/>
    </source>
</evidence>
<protein>
    <submittedName>
        <fullName evidence="2">Glycosyl transferase family 25</fullName>
    </submittedName>
</protein>
<gene>
    <name evidence="2" type="ORF">GGQ63_003869</name>
</gene>
<dbReference type="Pfam" id="PF01755">
    <property type="entry name" value="Glyco_transf_25"/>
    <property type="match status" value="1"/>
</dbReference>
<name>A0A7W9L3Q3_9HYPH</name>
<dbReference type="GO" id="GO:0016740">
    <property type="term" value="F:transferase activity"/>
    <property type="evidence" value="ECO:0007669"/>
    <property type="project" value="UniProtKB-KW"/>
</dbReference>
<feature type="domain" description="Glycosyl transferase family 25" evidence="1">
    <location>
        <begin position="3"/>
        <end position="174"/>
    </location>
</feature>
<proteinExistence type="predicted"/>